<dbReference type="EMBL" id="CP002606">
    <property type="protein sequence ID" value="AEA33652.1"/>
    <property type="molecule type" value="Genomic_DNA"/>
</dbReference>
<reference evidence="1 2" key="1">
    <citation type="journal article" date="2011" name="Stand. Genomic Sci.">
        <title>Complete genome sequence of the thermophilic sulfur-reducer Hippea maritima type strain (MH(2)).</title>
        <authorList>
            <person name="Huntemann M."/>
            <person name="Lu M."/>
            <person name="Nolan M."/>
            <person name="Lapidus A."/>
            <person name="Lucas S."/>
            <person name="Hammon N."/>
            <person name="Deshpande S."/>
            <person name="Cheng J.F."/>
            <person name="Tapia R."/>
            <person name="Han C."/>
            <person name="Goodwin L."/>
            <person name="Pitluck S."/>
            <person name="Liolios K."/>
            <person name="Pagani I."/>
            <person name="Ivanova N."/>
            <person name="Ovchinikova G."/>
            <person name="Pati A."/>
            <person name="Chen A."/>
            <person name="Palaniappan K."/>
            <person name="Land M."/>
            <person name="Hauser L."/>
            <person name="Jeffries C.D."/>
            <person name="Detter J.C."/>
            <person name="Brambilla E.M."/>
            <person name="Rohde M."/>
            <person name="Spring S."/>
            <person name="Goker M."/>
            <person name="Woyke T."/>
            <person name="Bristow J."/>
            <person name="Eisen J.A."/>
            <person name="Markowitz V."/>
            <person name="Hugenholtz P."/>
            <person name="Kyrpides N.C."/>
            <person name="Klenk H.P."/>
            <person name="Mavromatis K."/>
        </authorList>
    </citation>
    <scope>NUCLEOTIDE SEQUENCE [LARGE SCALE GENOMIC DNA]</scope>
    <source>
        <strain evidence="2">ATCC 700847 / DSM 10411 / MH2</strain>
    </source>
</reference>
<organism evidence="1 2">
    <name type="scientific">Hippea maritima (strain ATCC 700847 / DSM 10411 / MH2)</name>
    <dbReference type="NCBI Taxonomy" id="760142"/>
    <lineage>
        <taxon>Bacteria</taxon>
        <taxon>Pseudomonadati</taxon>
        <taxon>Campylobacterota</taxon>
        <taxon>Desulfurellia</taxon>
        <taxon>Desulfurellales</taxon>
        <taxon>Hippeaceae</taxon>
        <taxon>Hippea</taxon>
    </lineage>
</organism>
<proteinExistence type="predicted"/>
<dbReference type="InParanoid" id="F2LV68"/>
<sequence length="145" mass="17178">MNDNKELISDIAKEYKLPVAYLKILVKKKIISLPPAYPDKIILNALSKIYRNEQLLRISLSRISKKRREKLITHPELDKLDKYIFNRLCNGYKNGSTVKSQTILAELNKFYSVDISNSRTLFYYKKRIKQLRMKCRREFAKSFLS</sequence>
<dbReference type="RefSeq" id="WP_013681693.1">
    <property type="nucleotide sequence ID" value="NC_015318.1"/>
</dbReference>
<protein>
    <submittedName>
        <fullName evidence="1">Uncharacterized protein</fullName>
    </submittedName>
</protein>
<dbReference type="Proteomes" id="UP000008139">
    <property type="component" value="Chromosome"/>
</dbReference>
<keyword evidence="2" id="KW-1185">Reference proteome</keyword>
<name>F2LV68_HIPMA</name>
<accession>F2LV68</accession>
<reference evidence="2" key="2">
    <citation type="submission" date="2011-03" db="EMBL/GenBank/DDBJ databases">
        <title>The complete genome of Hippea maritima DSM 10411.</title>
        <authorList>
            <consortium name="US DOE Joint Genome Institute (JGI-PGF)"/>
            <person name="Lucas S."/>
            <person name="Copeland A."/>
            <person name="Lapidus A."/>
            <person name="Bruce D."/>
            <person name="Goodwin L."/>
            <person name="Pitluck S."/>
            <person name="Peters L."/>
            <person name="Kyrpides N."/>
            <person name="Mavromatis K."/>
            <person name="Pagani I."/>
            <person name="Ivanova N."/>
            <person name="Mikhailova N."/>
            <person name="Lu M."/>
            <person name="Detter J.C."/>
            <person name="Tapia R."/>
            <person name="Han C."/>
            <person name="Land M."/>
            <person name="Hauser L."/>
            <person name="Markowitz V."/>
            <person name="Cheng J.-F."/>
            <person name="Hugenholtz P."/>
            <person name="Woyke T."/>
            <person name="Wu D."/>
            <person name="Spring S."/>
            <person name="Schroeder M."/>
            <person name="Brambilla E."/>
            <person name="Klenk H.-P."/>
            <person name="Eisen J.A."/>
        </authorList>
    </citation>
    <scope>NUCLEOTIDE SEQUENCE [LARGE SCALE GENOMIC DNA]</scope>
    <source>
        <strain evidence="2">ATCC 700847 / DSM 10411 / MH2</strain>
    </source>
</reference>
<dbReference type="STRING" id="760142.Hipma_0682"/>
<dbReference type="HOGENOM" id="CLU_1784224_0_0_7"/>
<dbReference type="KEGG" id="hmr:Hipma_0682"/>
<evidence type="ECO:0000313" key="2">
    <source>
        <dbReference type="Proteomes" id="UP000008139"/>
    </source>
</evidence>
<evidence type="ECO:0000313" key="1">
    <source>
        <dbReference type="EMBL" id="AEA33652.1"/>
    </source>
</evidence>
<dbReference type="AlphaFoldDB" id="F2LV68"/>
<gene>
    <name evidence="1" type="ordered locus">Hipma_0682</name>
</gene>